<feature type="region of interest" description="Disordered" evidence="1">
    <location>
        <begin position="1"/>
        <end position="59"/>
    </location>
</feature>
<proteinExistence type="predicted"/>
<reference evidence="3" key="1">
    <citation type="journal article" date="2019" name="Int. J. Syst. Evol. Microbiol.">
        <title>The Global Catalogue of Microorganisms (GCM) 10K type strain sequencing project: providing services to taxonomists for standard genome sequencing and annotation.</title>
        <authorList>
            <consortium name="The Broad Institute Genomics Platform"/>
            <consortium name="The Broad Institute Genome Sequencing Center for Infectious Disease"/>
            <person name="Wu L."/>
            <person name="Ma J."/>
        </authorList>
    </citation>
    <scope>NUCLEOTIDE SEQUENCE [LARGE SCALE GENOMIC DNA]</scope>
    <source>
        <strain evidence="3">JCM 10977</strain>
    </source>
</reference>
<keyword evidence="3" id="KW-1185">Reference proteome</keyword>
<feature type="compositionally biased region" description="Gly residues" evidence="1">
    <location>
        <begin position="1"/>
        <end position="11"/>
    </location>
</feature>
<accession>A0ABP4B4P1</accession>
<organism evidence="2 3">
    <name type="scientific">Kribbella koreensis</name>
    <dbReference type="NCBI Taxonomy" id="57909"/>
    <lineage>
        <taxon>Bacteria</taxon>
        <taxon>Bacillati</taxon>
        <taxon>Actinomycetota</taxon>
        <taxon>Actinomycetes</taxon>
        <taxon>Propionibacteriales</taxon>
        <taxon>Kribbellaceae</taxon>
        <taxon>Kribbella</taxon>
    </lineage>
</organism>
<evidence type="ECO:0000313" key="3">
    <source>
        <dbReference type="Proteomes" id="UP001500542"/>
    </source>
</evidence>
<protein>
    <submittedName>
        <fullName evidence="2">Uncharacterized protein</fullName>
    </submittedName>
</protein>
<evidence type="ECO:0000313" key="2">
    <source>
        <dbReference type="EMBL" id="GAA0943976.1"/>
    </source>
</evidence>
<name>A0ABP4B4P1_9ACTN</name>
<comment type="caution">
    <text evidence="2">The sequence shown here is derived from an EMBL/GenBank/DDBJ whole genome shotgun (WGS) entry which is preliminary data.</text>
</comment>
<gene>
    <name evidence="2" type="ORF">GCM10009554_37770</name>
</gene>
<sequence>MGLTSGKGRGGAPTPAVVGTGRSMRARDVSRPRTPDRPARKQKEDQEEEGNGGSSPVSS</sequence>
<evidence type="ECO:0000256" key="1">
    <source>
        <dbReference type="SAM" id="MobiDB-lite"/>
    </source>
</evidence>
<feature type="compositionally biased region" description="Basic and acidic residues" evidence="1">
    <location>
        <begin position="25"/>
        <end position="44"/>
    </location>
</feature>
<dbReference type="EMBL" id="BAAAHK010000008">
    <property type="protein sequence ID" value="GAA0943976.1"/>
    <property type="molecule type" value="Genomic_DNA"/>
</dbReference>
<dbReference type="Proteomes" id="UP001500542">
    <property type="component" value="Unassembled WGS sequence"/>
</dbReference>